<dbReference type="Proteomes" id="UP001500506">
    <property type="component" value="Unassembled WGS sequence"/>
</dbReference>
<dbReference type="EC" id="2.7.13.3" evidence="2"/>
<feature type="transmembrane region" description="Helical" evidence="9">
    <location>
        <begin position="69"/>
        <end position="102"/>
    </location>
</feature>
<evidence type="ECO:0000256" key="4">
    <source>
        <dbReference type="ARBA" id="ARBA00022679"/>
    </source>
</evidence>
<dbReference type="PANTHER" id="PTHR24421">
    <property type="entry name" value="NITRATE/NITRITE SENSOR PROTEIN NARX-RELATED"/>
    <property type="match status" value="1"/>
</dbReference>
<keyword evidence="9" id="KW-0472">Membrane</keyword>
<evidence type="ECO:0000256" key="7">
    <source>
        <dbReference type="ARBA" id="ARBA00022840"/>
    </source>
</evidence>
<keyword evidence="9" id="KW-1133">Transmembrane helix</keyword>
<dbReference type="Pfam" id="PF07730">
    <property type="entry name" value="HisKA_3"/>
    <property type="match status" value="1"/>
</dbReference>
<keyword evidence="8" id="KW-0902">Two-component regulatory system</keyword>
<evidence type="ECO:0000259" key="10">
    <source>
        <dbReference type="Pfam" id="PF07730"/>
    </source>
</evidence>
<name>A0ABN2K2J5_9MICO</name>
<evidence type="ECO:0000256" key="2">
    <source>
        <dbReference type="ARBA" id="ARBA00012438"/>
    </source>
</evidence>
<feature type="domain" description="Signal transduction histidine kinase subgroup 3 dimerisation and phosphoacceptor" evidence="10">
    <location>
        <begin position="192"/>
        <end position="256"/>
    </location>
</feature>
<dbReference type="Gene3D" id="1.20.5.1930">
    <property type="match status" value="1"/>
</dbReference>
<feature type="transmembrane region" description="Helical" evidence="9">
    <location>
        <begin position="15"/>
        <end position="38"/>
    </location>
</feature>
<dbReference type="CDD" id="cd16917">
    <property type="entry name" value="HATPase_UhpB-NarQ-NarX-like"/>
    <property type="match status" value="1"/>
</dbReference>
<evidence type="ECO:0000313" key="11">
    <source>
        <dbReference type="EMBL" id="GAA1747101.1"/>
    </source>
</evidence>
<comment type="caution">
    <text evidence="11">The sequence shown here is derived from an EMBL/GenBank/DDBJ whole genome shotgun (WGS) entry which is preliminary data.</text>
</comment>
<dbReference type="GO" id="GO:0016301">
    <property type="term" value="F:kinase activity"/>
    <property type="evidence" value="ECO:0007669"/>
    <property type="project" value="UniProtKB-KW"/>
</dbReference>
<keyword evidence="5" id="KW-0547">Nucleotide-binding</keyword>
<reference evidence="12" key="1">
    <citation type="journal article" date="2019" name="Int. J. Syst. Evol. Microbiol.">
        <title>The Global Catalogue of Microorganisms (GCM) 10K type strain sequencing project: providing services to taxonomists for standard genome sequencing and annotation.</title>
        <authorList>
            <consortium name="The Broad Institute Genomics Platform"/>
            <consortium name="The Broad Institute Genome Sequencing Center for Infectious Disease"/>
            <person name="Wu L."/>
            <person name="Ma J."/>
        </authorList>
    </citation>
    <scope>NUCLEOTIDE SEQUENCE [LARGE SCALE GENOMIC DNA]</scope>
    <source>
        <strain evidence="12">JCM 14319</strain>
    </source>
</reference>
<comment type="catalytic activity">
    <reaction evidence="1">
        <text>ATP + protein L-histidine = ADP + protein N-phospho-L-histidine.</text>
        <dbReference type="EC" id="2.7.13.3"/>
    </reaction>
</comment>
<dbReference type="InterPro" id="IPR036890">
    <property type="entry name" value="HATPase_C_sf"/>
</dbReference>
<proteinExistence type="predicted"/>
<protein>
    <recommendedName>
        <fullName evidence="2">histidine kinase</fullName>
        <ecNumber evidence="2">2.7.13.3</ecNumber>
    </recommendedName>
</protein>
<dbReference type="InterPro" id="IPR011712">
    <property type="entry name" value="Sig_transdc_His_kin_sub3_dim/P"/>
</dbReference>
<keyword evidence="6 11" id="KW-0418">Kinase</keyword>
<keyword evidence="4" id="KW-0808">Transferase</keyword>
<sequence length="407" mass="42664">MLDDVRRGARRHARLLGTVGFVALGILLVPVSAGVYWVDQPRLVTWWADLALILLLGVVHFFRHRSPVGALLLAGVVIAVGALVTGATPLGTILIVADLLYLVAVRSPSRAVDVAQYVAGAVAVVGVLSLAVPGGPPELVVRFLWIPVTVVLSLWWGRAVRGPQLEAAAERARVEAVRRGAASERQSALASERMAIGRDLHDALAGHVVGIAMQAEAALRTARAERSATTPGLESIRASSLAALGEMRSMIDVLRGDGDALSTPPTLADLETLIDSQRAAGARLQAEVGDGIEWDVPAGVSVAAYRIVQEALSNAAKHAPGRPVELRIVRDDRGILITTRNPAGDGVELPDSLSGGHGLVGIAERARILGGYAQARVDRAPGDAQWILEARLPILHESTEATAGAAS</sequence>
<evidence type="ECO:0000256" key="8">
    <source>
        <dbReference type="ARBA" id="ARBA00023012"/>
    </source>
</evidence>
<evidence type="ECO:0000313" key="12">
    <source>
        <dbReference type="Proteomes" id="UP001500506"/>
    </source>
</evidence>
<evidence type="ECO:0000256" key="1">
    <source>
        <dbReference type="ARBA" id="ARBA00000085"/>
    </source>
</evidence>
<feature type="transmembrane region" description="Helical" evidence="9">
    <location>
        <begin position="139"/>
        <end position="157"/>
    </location>
</feature>
<keyword evidence="12" id="KW-1185">Reference proteome</keyword>
<evidence type="ECO:0000256" key="6">
    <source>
        <dbReference type="ARBA" id="ARBA00022777"/>
    </source>
</evidence>
<keyword evidence="9" id="KW-0812">Transmembrane</keyword>
<dbReference type="EMBL" id="BAAANH010000001">
    <property type="protein sequence ID" value="GAA1747101.1"/>
    <property type="molecule type" value="Genomic_DNA"/>
</dbReference>
<evidence type="ECO:0000256" key="5">
    <source>
        <dbReference type="ARBA" id="ARBA00022741"/>
    </source>
</evidence>
<dbReference type="PANTHER" id="PTHR24421:SF10">
    <property type="entry name" value="NITRATE_NITRITE SENSOR PROTEIN NARQ"/>
    <property type="match status" value="1"/>
</dbReference>
<organism evidence="11 12">
    <name type="scientific">Agromyces humatus</name>
    <dbReference type="NCBI Taxonomy" id="279573"/>
    <lineage>
        <taxon>Bacteria</taxon>
        <taxon>Bacillati</taxon>
        <taxon>Actinomycetota</taxon>
        <taxon>Actinomycetes</taxon>
        <taxon>Micrococcales</taxon>
        <taxon>Microbacteriaceae</taxon>
        <taxon>Agromyces</taxon>
    </lineage>
</organism>
<evidence type="ECO:0000256" key="9">
    <source>
        <dbReference type="SAM" id="Phobius"/>
    </source>
</evidence>
<dbReference type="InterPro" id="IPR050482">
    <property type="entry name" value="Sensor_HK_TwoCompSys"/>
</dbReference>
<accession>A0ABN2K2J5</accession>
<feature type="transmembrane region" description="Helical" evidence="9">
    <location>
        <begin position="44"/>
        <end position="62"/>
    </location>
</feature>
<feature type="transmembrane region" description="Helical" evidence="9">
    <location>
        <begin position="114"/>
        <end position="132"/>
    </location>
</feature>
<keyword evidence="3" id="KW-0597">Phosphoprotein</keyword>
<evidence type="ECO:0000256" key="3">
    <source>
        <dbReference type="ARBA" id="ARBA00022553"/>
    </source>
</evidence>
<keyword evidence="7" id="KW-0067">ATP-binding</keyword>
<gene>
    <name evidence="11" type="ORF">GCM10009747_00130</name>
</gene>
<dbReference type="Gene3D" id="3.30.565.10">
    <property type="entry name" value="Histidine kinase-like ATPase, C-terminal domain"/>
    <property type="match status" value="1"/>
</dbReference>
<dbReference type="SUPFAM" id="SSF55874">
    <property type="entry name" value="ATPase domain of HSP90 chaperone/DNA topoisomerase II/histidine kinase"/>
    <property type="match status" value="1"/>
</dbReference>